<evidence type="ECO:0000256" key="10">
    <source>
        <dbReference type="ARBA" id="ARBA00023136"/>
    </source>
</evidence>
<sequence length="471" mass="50836">MLTKFLIAGAIYLGILVFLVRRTRVKEKTTSSYLLGGGNIGFVIGLFTTAATLFSAFTVIGMPDFFRTHGIGAWIFLAVSDTMMVYALIRVGEMLRRKARKLDFKGMSGLMVNTYGAKLAGYVAFGGAVIFLIPYIAVQISGISIFLNAAFPNAIPVWAWSLIIVGIMILYSETGGLRAIMYNDTLQGILLFITIWIIGWNCVSHFGNMTSMFDKVESISNELLSVPGPKGLFTTQFLIISAIAIISLPFTQPQISTRVVIMKSSSALRKMAIGLGIVAILIILPTLFMGMYGAVLYPEASTQEFIGHVLLYDQAEGIAALGLIGLIAAAISTSDSQIFALGSELRSLLTLGDKKAILITRVFIFFFGILALIFSILSTEHLVLLARTSFTGTAMMGPMILVGILSSRKPSLLMPIVTVMALITFILAKIGIIPSKIGVLEVELFLFSILAIACVLEGFLLGKAKGTTSKN</sequence>
<dbReference type="AlphaFoldDB" id="A0A3B0CAT3"/>
<evidence type="ECO:0000256" key="1">
    <source>
        <dbReference type="ARBA" id="ARBA00004651"/>
    </source>
</evidence>
<evidence type="ECO:0000256" key="11">
    <source>
        <dbReference type="ARBA" id="ARBA00023201"/>
    </source>
</evidence>
<evidence type="ECO:0000313" key="15">
    <source>
        <dbReference type="EMBL" id="RKN81764.1"/>
    </source>
</evidence>
<evidence type="ECO:0000256" key="6">
    <source>
        <dbReference type="ARBA" id="ARBA00022847"/>
    </source>
</evidence>
<feature type="transmembrane region" description="Helical" evidence="14">
    <location>
        <begin position="272"/>
        <end position="297"/>
    </location>
</feature>
<keyword evidence="7 14" id="KW-1133">Transmembrane helix</keyword>
<evidence type="ECO:0000256" key="14">
    <source>
        <dbReference type="SAM" id="Phobius"/>
    </source>
</evidence>
<dbReference type="Gene3D" id="1.20.1730.10">
    <property type="entry name" value="Sodium/glucose cotransporter"/>
    <property type="match status" value="1"/>
</dbReference>
<protein>
    <submittedName>
        <fullName evidence="15">Sodium:solute symporter family protein</fullName>
    </submittedName>
</protein>
<evidence type="ECO:0000256" key="9">
    <source>
        <dbReference type="ARBA" id="ARBA00023065"/>
    </source>
</evidence>
<keyword evidence="9" id="KW-0406">Ion transport</keyword>
<dbReference type="PANTHER" id="PTHR48086:SF3">
    <property type="entry name" value="SODIUM_PROLINE SYMPORTER"/>
    <property type="match status" value="1"/>
</dbReference>
<feature type="transmembrane region" description="Helical" evidence="14">
    <location>
        <begin position="33"/>
        <end position="59"/>
    </location>
</feature>
<keyword evidence="4" id="KW-1003">Cell membrane</keyword>
<evidence type="ECO:0000256" key="8">
    <source>
        <dbReference type="ARBA" id="ARBA00023053"/>
    </source>
</evidence>
<comment type="catalytic activity">
    <reaction evidence="12">
        <text>L-proline(in) + Na(+)(in) = L-proline(out) + Na(+)(out)</text>
        <dbReference type="Rhea" id="RHEA:28967"/>
        <dbReference type="ChEBI" id="CHEBI:29101"/>
        <dbReference type="ChEBI" id="CHEBI:60039"/>
    </reaction>
</comment>
<reference evidence="15 16" key="1">
    <citation type="submission" date="2018-10" db="EMBL/GenBank/DDBJ databases">
        <title>Ulvibacterium marinum gen. nov., sp. nov., a novel marine bacterium of the family Flavobacteriaceae, isolated from a culture of the green alga Ulva prolifera.</title>
        <authorList>
            <person name="Zhang Z."/>
        </authorList>
    </citation>
    <scope>NUCLEOTIDE SEQUENCE [LARGE SCALE GENOMIC DNA]</scope>
    <source>
        <strain evidence="15 16">CCMM003</strain>
    </source>
</reference>
<evidence type="ECO:0000256" key="13">
    <source>
        <dbReference type="RuleBase" id="RU362091"/>
    </source>
</evidence>
<dbReference type="Pfam" id="PF00474">
    <property type="entry name" value="SSF"/>
    <property type="match status" value="1"/>
</dbReference>
<keyword evidence="11" id="KW-0739">Sodium transport</keyword>
<evidence type="ECO:0000256" key="4">
    <source>
        <dbReference type="ARBA" id="ARBA00022475"/>
    </source>
</evidence>
<dbReference type="RefSeq" id="WP_120711918.1">
    <property type="nucleotide sequence ID" value="NZ_RBCJ01000002.1"/>
</dbReference>
<comment type="similarity">
    <text evidence="2 13">Belongs to the sodium:solute symporter (SSF) (TC 2.A.21) family.</text>
</comment>
<evidence type="ECO:0000256" key="12">
    <source>
        <dbReference type="ARBA" id="ARBA00033708"/>
    </source>
</evidence>
<dbReference type="GO" id="GO:0005886">
    <property type="term" value="C:plasma membrane"/>
    <property type="evidence" value="ECO:0007669"/>
    <property type="project" value="UniProtKB-SubCell"/>
</dbReference>
<dbReference type="InterPro" id="IPR038377">
    <property type="entry name" value="Na/Glc_symporter_sf"/>
</dbReference>
<feature type="transmembrane region" description="Helical" evidence="14">
    <location>
        <begin position="317"/>
        <end position="335"/>
    </location>
</feature>
<evidence type="ECO:0000256" key="5">
    <source>
        <dbReference type="ARBA" id="ARBA00022692"/>
    </source>
</evidence>
<dbReference type="InterPro" id="IPR001734">
    <property type="entry name" value="Na/solute_symporter"/>
</dbReference>
<gene>
    <name evidence="15" type="ORF">D7Z94_12800</name>
</gene>
<feature type="transmembrane region" description="Helical" evidence="14">
    <location>
        <begin position="412"/>
        <end position="432"/>
    </location>
</feature>
<feature type="transmembrane region" description="Helical" evidence="14">
    <location>
        <begin position="233"/>
        <end position="251"/>
    </location>
</feature>
<feature type="transmembrane region" description="Helical" evidence="14">
    <location>
        <begin position="356"/>
        <end position="378"/>
    </location>
</feature>
<feature type="transmembrane region" description="Helical" evidence="14">
    <location>
        <begin position="110"/>
        <end position="137"/>
    </location>
</feature>
<dbReference type="OrthoDB" id="9814523at2"/>
<dbReference type="GO" id="GO:0015293">
    <property type="term" value="F:symporter activity"/>
    <property type="evidence" value="ECO:0007669"/>
    <property type="project" value="UniProtKB-KW"/>
</dbReference>
<feature type="transmembrane region" description="Helical" evidence="14">
    <location>
        <begin position="444"/>
        <end position="462"/>
    </location>
</feature>
<dbReference type="PANTHER" id="PTHR48086">
    <property type="entry name" value="SODIUM/PROLINE SYMPORTER-RELATED"/>
    <property type="match status" value="1"/>
</dbReference>
<dbReference type="EMBL" id="RBCJ01000002">
    <property type="protein sequence ID" value="RKN81764.1"/>
    <property type="molecule type" value="Genomic_DNA"/>
</dbReference>
<evidence type="ECO:0000256" key="7">
    <source>
        <dbReference type="ARBA" id="ARBA00022989"/>
    </source>
</evidence>
<organism evidence="15 16">
    <name type="scientific">Ulvibacterium marinum</name>
    <dbReference type="NCBI Taxonomy" id="2419782"/>
    <lineage>
        <taxon>Bacteria</taxon>
        <taxon>Pseudomonadati</taxon>
        <taxon>Bacteroidota</taxon>
        <taxon>Flavobacteriia</taxon>
        <taxon>Flavobacteriales</taxon>
        <taxon>Flavobacteriaceae</taxon>
        <taxon>Ulvibacterium</taxon>
    </lineage>
</organism>
<feature type="transmembrane region" description="Helical" evidence="14">
    <location>
        <begin position="71"/>
        <end position="89"/>
    </location>
</feature>
<keyword evidence="8" id="KW-0915">Sodium</keyword>
<dbReference type="PROSITE" id="PS50283">
    <property type="entry name" value="NA_SOLUT_SYMP_3"/>
    <property type="match status" value="1"/>
</dbReference>
<evidence type="ECO:0000256" key="2">
    <source>
        <dbReference type="ARBA" id="ARBA00006434"/>
    </source>
</evidence>
<comment type="caution">
    <text evidence="15">The sequence shown here is derived from an EMBL/GenBank/DDBJ whole genome shotgun (WGS) entry which is preliminary data.</text>
</comment>
<evidence type="ECO:0000256" key="3">
    <source>
        <dbReference type="ARBA" id="ARBA00022448"/>
    </source>
</evidence>
<feature type="transmembrane region" description="Helical" evidence="14">
    <location>
        <begin position="157"/>
        <end position="177"/>
    </location>
</feature>
<proteinExistence type="inferred from homology"/>
<comment type="subcellular location">
    <subcellularLocation>
        <location evidence="1">Cell membrane</location>
        <topology evidence="1">Multi-pass membrane protein</topology>
    </subcellularLocation>
</comment>
<feature type="transmembrane region" description="Helical" evidence="14">
    <location>
        <begin position="6"/>
        <end position="21"/>
    </location>
</feature>
<feature type="transmembrane region" description="Helical" evidence="14">
    <location>
        <begin position="384"/>
        <end position="405"/>
    </location>
</feature>
<feature type="transmembrane region" description="Helical" evidence="14">
    <location>
        <begin position="189"/>
        <end position="213"/>
    </location>
</feature>
<keyword evidence="16" id="KW-1185">Reference proteome</keyword>
<keyword evidence="5 14" id="KW-0812">Transmembrane</keyword>
<keyword evidence="6" id="KW-0769">Symport</keyword>
<keyword evidence="3" id="KW-0813">Transport</keyword>
<evidence type="ECO:0000313" key="16">
    <source>
        <dbReference type="Proteomes" id="UP000276603"/>
    </source>
</evidence>
<dbReference type="InterPro" id="IPR050277">
    <property type="entry name" value="Sodium:Solute_Symporter"/>
</dbReference>
<accession>A0A3B0CAT3</accession>
<keyword evidence="10 14" id="KW-0472">Membrane</keyword>
<dbReference type="Proteomes" id="UP000276603">
    <property type="component" value="Unassembled WGS sequence"/>
</dbReference>
<name>A0A3B0CAT3_9FLAO</name>
<dbReference type="GO" id="GO:0006814">
    <property type="term" value="P:sodium ion transport"/>
    <property type="evidence" value="ECO:0007669"/>
    <property type="project" value="UniProtKB-KW"/>
</dbReference>